<dbReference type="PANTHER" id="PTHR30151:SF0">
    <property type="entry name" value="ABC TRANSPORTER PERMEASE PROTEIN MJ0413-RELATED"/>
    <property type="match status" value="1"/>
</dbReference>
<proteinExistence type="inferred from homology"/>
<evidence type="ECO:0000313" key="10">
    <source>
        <dbReference type="Proteomes" id="UP000219331"/>
    </source>
</evidence>
<gene>
    <name evidence="9" type="ORF">SAMN05421512_105292</name>
</gene>
<dbReference type="Pfam" id="PF00528">
    <property type="entry name" value="BPD_transp_1"/>
    <property type="match status" value="1"/>
</dbReference>
<dbReference type="CDD" id="cd06261">
    <property type="entry name" value="TM_PBP2"/>
    <property type="match status" value="1"/>
</dbReference>
<dbReference type="AlphaFoldDB" id="A0A285SH56"/>
<evidence type="ECO:0000256" key="4">
    <source>
        <dbReference type="ARBA" id="ARBA00022692"/>
    </source>
</evidence>
<protein>
    <submittedName>
        <fullName evidence="9">NitT/TauT family transport system permease protein</fullName>
    </submittedName>
</protein>
<dbReference type="STRING" id="538381.GCA_001696535_01999"/>
<dbReference type="InterPro" id="IPR035906">
    <property type="entry name" value="MetI-like_sf"/>
</dbReference>
<feature type="transmembrane region" description="Helical" evidence="7">
    <location>
        <begin position="20"/>
        <end position="41"/>
    </location>
</feature>
<evidence type="ECO:0000256" key="1">
    <source>
        <dbReference type="ARBA" id="ARBA00004651"/>
    </source>
</evidence>
<dbReference type="GO" id="GO:0055085">
    <property type="term" value="P:transmembrane transport"/>
    <property type="evidence" value="ECO:0007669"/>
    <property type="project" value="InterPro"/>
</dbReference>
<evidence type="ECO:0000313" key="9">
    <source>
        <dbReference type="EMBL" id="SOC07101.1"/>
    </source>
</evidence>
<dbReference type="EMBL" id="OBML01000005">
    <property type="protein sequence ID" value="SOC07101.1"/>
    <property type="molecule type" value="Genomic_DNA"/>
</dbReference>
<keyword evidence="5 7" id="KW-1133">Transmembrane helix</keyword>
<feature type="transmembrane region" description="Helical" evidence="7">
    <location>
        <begin position="183"/>
        <end position="207"/>
    </location>
</feature>
<sequence>MRARTASFIPRRLADRAGRLLEFVWSAWSGLAALFLLAAVWQAGHEAYGPFILSSPQDTLAAVWHLAGDRKAWSLAALTLQRSVTGFALVSAMGILLGLAAGYSPATMRIAAPLITVLTGVPPIAWIVLAMIWFGGSDATVRTVIVVTALPVVFLGAAQGVAIRDRNLDRMAKAFGAGPVRRFLAVGLRQTTATLFPALTLALGTAFKVAVMAELLANAGGIGGALANARVNLDIASALAWVLIAVSLLIAVEYALVQPVKGEVDRWRRAAQPWGVKR</sequence>
<feature type="transmembrane region" description="Helical" evidence="7">
    <location>
        <begin position="84"/>
        <end position="103"/>
    </location>
</feature>
<organism evidence="9 10">
    <name type="scientific">Stappia indica</name>
    <dbReference type="NCBI Taxonomy" id="538381"/>
    <lineage>
        <taxon>Bacteria</taxon>
        <taxon>Pseudomonadati</taxon>
        <taxon>Pseudomonadota</taxon>
        <taxon>Alphaproteobacteria</taxon>
        <taxon>Hyphomicrobiales</taxon>
        <taxon>Stappiaceae</taxon>
        <taxon>Stappia</taxon>
    </lineage>
</organism>
<feature type="domain" description="ABC transmembrane type-1" evidence="8">
    <location>
        <begin position="76"/>
        <end position="254"/>
    </location>
</feature>
<evidence type="ECO:0000259" key="8">
    <source>
        <dbReference type="PROSITE" id="PS50928"/>
    </source>
</evidence>
<comment type="similarity">
    <text evidence="7">Belongs to the binding-protein-dependent transport system permease family.</text>
</comment>
<keyword evidence="2 7" id="KW-0813">Transport</keyword>
<keyword evidence="10" id="KW-1185">Reference proteome</keyword>
<keyword evidence="6 7" id="KW-0472">Membrane</keyword>
<dbReference type="Proteomes" id="UP000219331">
    <property type="component" value="Unassembled WGS sequence"/>
</dbReference>
<dbReference type="PANTHER" id="PTHR30151">
    <property type="entry name" value="ALKANE SULFONATE ABC TRANSPORTER-RELATED, MEMBRANE SUBUNIT"/>
    <property type="match status" value="1"/>
</dbReference>
<dbReference type="GO" id="GO:0005886">
    <property type="term" value="C:plasma membrane"/>
    <property type="evidence" value="ECO:0007669"/>
    <property type="project" value="UniProtKB-SubCell"/>
</dbReference>
<evidence type="ECO:0000256" key="7">
    <source>
        <dbReference type="RuleBase" id="RU363032"/>
    </source>
</evidence>
<dbReference type="Gene3D" id="1.10.3720.10">
    <property type="entry name" value="MetI-like"/>
    <property type="match status" value="1"/>
</dbReference>
<evidence type="ECO:0000256" key="2">
    <source>
        <dbReference type="ARBA" id="ARBA00022448"/>
    </source>
</evidence>
<keyword evidence="4 7" id="KW-0812">Transmembrane</keyword>
<comment type="subcellular location">
    <subcellularLocation>
        <location evidence="1 7">Cell membrane</location>
        <topology evidence="1 7">Multi-pass membrane protein</topology>
    </subcellularLocation>
</comment>
<keyword evidence="3" id="KW-1003">Cell membrane</keyword>
<feature type="transmembrane region" description="Helical" evidence="7">
    <location>
        <begin position="140"/>
        <end position="162"/>
    </location>
</feature>
<dbReference type="OrthoDB" id="9799271at2"/>
<dbReference type="InterPro" id="IPR000515">
    <property type="entry name" value="MetI-like"/>
</dbReference>
<name>A0A285SH56_9HYPH</name>
<evidence type="ECO:0000256" key="6">
    <source>
        <dbReference type="ARBA" id="ARBA00023136"/>
    </source>
</evidence>
<dbReference type="PROSITE" id="PS50928">
    <property type="entry name" value="ABC_TM1"/>
    <property type="match status" value="1"/>
</dbReference>
<dbReference type="SUPFAM" id="SSF161098">
    <property type="entry name" value="MetI-like"/>
    <property type="match status" value="1"/>
</dbReference>
<evidence type="ECO:0000256" key="5">
    <source>
        <dbReference type="ARBA" id="ARBA00022989"/>
    </source>
</evidence>
<evidence type="ECO:0000256" key="3">
    <source>
        <dbReference type="ARBA" id="ARBA00022475"/>
    </source>
</evidence>
<accession>A0A285SH56</accession>
<feature type="transmembrane region" description="Helical" evidence="7">
    <location>
        <begin position="110"/>
        <end position="134"/>
    </location>
</feature>
<feature type="transmembrane region" description="Helical" evidence="7">
    <location>
        <begin position="238"/>
        <end position="257"/>
    </location>
</feature>
<reference evidence="9 10" key="1">
    <citation type="submission" date="2017-08" db="EMBL/GenBank/DDBJ databases">
        <authorList>
            <person name="de Groot N.N."/>
        </authorList>
    </citation>
    <scope>NUCLEOTIDE SEQUENCE [LARGE SCALE GENOMIC DNA]</scope>
    <source>
        <strain evidence="9 10">USBA 352</strain>
    </source>
</reference>